<feature type="region of interest" description="Disordered" evidence="8">
    <location>
        <begin position="280"/>
        <end position="318"/>
    </location>
</feature>
<evidence type="ECO:0000256" key="3">
    <source>
        <dbReference type="ARBA" id="ARBA00022737"/>
    </source>
</evidence>
<dbReference type="EnsemblMetazoa" id="LLOJ006657-RA">
    <property type="protein sequence ID" value="LLOJ006657-PA"/>
    <property type="gene ID" value="LLOJ006657"/>
</dbReference>
<sequence length="357" mass="41205">MDIINLVSDEEEDALGVAIKDEPNTIRCNPEERGELMTLEASSSRMEVDSPSEELPPSPETNDRNGANKTLTNPLESVHTDKTRLPCNICGASLKNIQSLRFHLVLHREKIKKKKTKQRIERILAGATKTDAVTWIDRLTKKNLYCAHCCTSFKGEKKKRKLLKHLRKCYARKDVFRCKTCGKHFPTRNGLEMHEWHHSVFFCKFCNSKHRRFSDKIALSVHIQHYHKVEYENLVRESKAVLQPVQSIQSPATDSPRQIINNIKEEPLDIKMENMENLQVAEKDSSGEPSTSFKSPETQKEVLKEPDRSTSSPHPRHICDICSEEFSDQTERRIHIKEVHFGIKRERSLTEQVICID</sequence>
<evidence type="ECO:0000259" key="9">
    <source>
        <dbReference type="PROSITE" id="PS50157"/>
    </source>
</evidence>
<dbReference type="PANTHER" id="PTHR24406">
    <property type="entry name" value="TRANSCRIPTIONAL REPRESSOR CTCFL-RELATED"/>
    <property type="match status" value="1"/>
</dbReference>
<evidence type="ECO:0000256" key="2">
    <source>
        <dbReference type="ARBA" id="ARBA00022723"/>
    </source>
</evidence>
<dbReference type="VEuPathDB" id="VectorBase:LLOJ006657"/>
<feature type="compositionally biased region" description="Polar residues" evidence="8">
    <location>
        <begin position="64"/>
        <end position="75"/>
    </location>
</feature>
<dbReference type="PROSITE" id="PS00028">
    <property type="entry name" value="ZINC_FINGER_C2H2_1"/>
    <property type="match status" value="3"/>
</dbReference>
<dbReference type="InterPro" id="IPR050888">
    <property type="entry name" value="ZnF_C2H2-type_TF"/>
</dbReference>
<feature type="compositionally biased region" description="Basic and acidic residues" evidence="8">
    <location>
        <begin position="297"/>
        <end position="308"/>
    </location>
</feature>
<keyword evidence="2" id="KW-0479">Metal-binding</keyword>
<keyword evidence="4 7" id="KW-0863">Zinc-finger</keyword>
<accession>A0A1B0GJM6</accession>
<dbReference type="PROSITE" id="PS50157">
    <property type="entry name" value="ZINC_FINGER_C2H2_2"/>
    <property type="match status" value="2"/>
</dbReference>
<feature type="compositionally biased region" description="Basic and acidic residues" evidence="8">
    <location>
        <begin position="26"/>
        <end position="35"/>
    </location>
</feature>
<keyword evidence="11" id="KW-1185">Reference proteome</keyword>
<dbReference type="InterPro" id="IPR036236">
    <property type="entry name" value="Znf_C2H2_sf"/>
</dbReference>
<evidence type="ECO:0000256" key="6">
    <source>
        <dbReference type="ARBA" id="ARBA00023242"/>
    </source>
</evidence>
<dbReference type="Proteomes" id="UP000092461">
    <property type="component" value="Unassembled WGS sequence"/>
</dbReference>
<dbReference type="GO" id="GO:0005634">
    <property type="term" value="C:nucleus"/>
    <property type="evidence" value="ECO:0007669"/>
    <property type="project" value="UniProtKB-SubCell"/>
</dbReference>
<name>A0A1B0GJM6_LUTLO</name>
<feature type="compositionally biased region" description="Polar residues" evidence="8">
    <location>
        <begin position="287"/>
        <end position="296"/>
    </location>
</feature>
<keyword evidence="5" id="KW-0862">Zinc</keyword>
<feature type="region of interest" description="Disordered" evidence="8">
    <location>
        <begin position="26"/>
        <end position="77"/>
    </location>
</feature>
<dbReference type="Gene3D" id="3.30.160.60">
    <property type="entry name" value="Classic Zinc Finger"/>
    <property type="match status" value="2"/>
</dbReference>
<dbReference type="EMBL" id="AJWK01021986">
    <property type="status" value="NOT_ANNOTATED_CDS"/>
    <property type="molecule type" value="Genomic_DNA"/>
</dbReference>
<keyword evidence="6" id="KW-0539">Nucleus</keyword>
<feature type="domain" description="C2H2-type" evidence="9">
    <location>
        <begin position="176"/>
        <end position="199"/>
    </location>
</feature>
<reference evidence="10" key="1">
    <citation type="submission" date="2020-05" db="UniProtKB">
        <authorList>
            <consortium name="EnsemblMetazoa"/>
        </authorList>
    </citation>
    <scope>IDENTIFICATION</scope>
    <source>
        <strain evidence="10">Jacobina</strain>
    </source>
</reference>
<dbReference type="AlphaFoldDB" id="A0A1B0GJM6"/>
<evidence type="ECO:0000313" key="10">
    <source>
        <dbReference type="EnsemblMetazoa" id="LLOJ006657-PA"/>
    </source>
</evidence>
<dbReference type="Pfam" id="PF13912">
    <property type="entry name" value="zf-C2H2_6"/>
    <property type="match status" value="2"/>
</dbReference>
<evidence type="ECO:0000313" key="11">
    <source>
        <dbReference type="Proteomes" id="UP000092461"/>
    </source>
</evidence>
<dbReference type="SMART" id="SM00355">
    <property type="entry name" value="ZnF_C2H2"/>
    <property type="match status" value="4"/>
</dbReference>
<evidence type="ECO:0000256" key="7">
    <source>
        <dbReference type="PROSITE-ProRule" id="PRU00042"/>
    </source>
</evidence>
<protein>
    <recommendedName>
        <fullName evidence="9">C2H2-type domain-containing protein</fullName>
    </recommendedName>
</protein>
<comment type="subcellular location">
    <subcellularLocation>
        <location evidence="1">Nucleus</location>
    </subcellularLocation>
</comment>
<evidence type="ECO:0000256" key="5">
    <source>
        <dbReference type="ARBA" id="ARBA00022833"/>
    </source>
</evidence>
<dbReference type="GO" id="GO:0008270">
    <property type="term" value="F:zinc ion binding"/>
    <property type="evidence" value="ECO:0007669"/>
    <property type="project" value="UniProtKB-KW"/>
</dbReference>
<dbReference type="InterPro" id="IPR013087">
    <property type="entry name" value="Znf_C2H2_type"/>
</dbReference>
<dbReference type="SUPFAM" id="SSF57667">
    <property type="entry name" value="beta-beta-alpha zinc fingers"/>
    <property type="match status" value="1"/>
</dbReference>
<evidence type="ECO:0000256" key="4">
    <source>
        <dbReference type="ARBA" id="ARBA00022771"/>
    </source>
</evidence>
<organism evidence="10 11">
    <name type="scientific">Lutzomyia longipalpis</name>
    <name type="common">Sand fly</name>
    <dbReference type="NCBI Taxonomy" id="7200"/>
    <lineage>
        <taxon>Eukaryota</taxon>
        <taxon>Metazoa</taxon>
        <taxon>Ecdysozoa</taxon>
        <taxon>Arthropoda</taxon>
        <taxon>Hexapoda</taxon>
        <taxon>Insecta</taxon>
        <taxon>Pterygota</taxon>
        <taxon>Neoptera</taxon>
        <taxon>Endopterygota</taxon>
        <taxon>Diptera</taxon>
        <taxon>Nematocera</taxon>
        <taxon>Psychodoidea</taxon>
        <taxon>Psychodidae</taxon>
        <taxon>Lutzomyia</taxon>
        <taxon>Lutzomyia</taxon>
    </lineage>
</organism>
<feature type="domain" description="C2H2-type" evidence="9">
    <location>
        <begin position="317"/>
        <end position="345"/>
    </location>
</feature>
<keyword evidence="3" id="KW-0677">Repeat</keyword>
<evidence type="ECO:0000256" key="1">
    <source>
        <dbReference type="ARBA" id="ARBA00004123"/>
    </source>
</evidence>
<dbReference type="VEuPathDB" id="VectorBase:LLONM1_006715"/>
<evidence type="ECO:0000256" key="8">
    <source>
        <dbReference type="SAM" id="MobiDB-lite"/>
    </source>
</evidence>
<proteinExistence type="predicted"/>